<feature type="binding site" evidence="4">
    <location>
        <position position="38"/>
    </location>
    <ligand>
        <name>Zn(2+)</name>
        <dbReference type="ChEBI" id="CHEBI:29105"/>
    </ligand>
</feature>
<evidence type="ECO:0000256" key="1">
    <source>
        <dbReference type="ARBA" id="ARBA00006217"/>
    </source>
</evidence>
<dbReference type="PANTHER" id="PTHR43175">
    <property type="entry name" value="CARBONIC ANHYDRASE"/>
    <property type="match status" value="1"/>
</dbReference>
<dbReference type="VEuPathDB" id="FungiDB:PABG_01932"/>
<dbReference type="Proteomes" id="UP000242814">
    <property type="component" value="Unassembled WGS sequence"/>
</dbReference>
<dbReference type="GO" id="GO:0004089">
    <property type="term" value="F:carbonate dehydratase activity"/>
    <property type="evidence" value="ECO:0007669"/>
    <property type="project" value="UniProtKB-UniRule"/>
</dbReference>
<reference evidence="6 7" key="1">
    <citation type="submission" date="2016-06" db="EMBL/GenBank/DDBJ databases">
        <authorList>
            <person name="Kjaerup R.B."/>
            <person name="Dalgaard T.S."/>
            <person name="Juul-Madsen H.R."/>
        </authorList>
    </citation>
    <scope>NUCLEOTIDE SEQUENCE [LARGE SCALE GENOMIC DNA]</scope>
    <source>
        <strain evidence="6 7">Pb300</strain>
    </source>
</reference>
<comment type="catalytic activity">
    <reaction evidence="5">
        <text>hydrogencarbonate + H(+) = CO2 + H2O</text>
        <dbReference type="Rhea" id="RHEA:10748"/>
        <dbReference type="ChEBI" id="CHEBI:15377"/>
        <dbReference type="ChEBI" id="CHEBI:15378"/>
        <dbReference type="ChEBI" id="CHEBI:16526"/>
        <dbReference type="ChEBI" id="CHEBI:17544"/>
        <dbReference type="EC" id="4.2.1.1"/>
    </reaction>
</comment>
<dbReference type="Gene3D" id="3.40.1050.10">
    <property type="entry name" value="Carbonic anhydrase"/>
    <property type="match status" value="1"/>
</dbReference>
<keyword evidence="5" id="KW-0456">Lyase</keyword>
<feature type="binding site" evidence="4">
    <location>
        <position position="40"/>
    </location>
    <ligand>
        <name>Zn(2+)</name>
        <dbReference type="ChEBI" id="CHEBI:29105"/>
    </ligand>
</feature>
<evidence type="ECO:0000256" key="2">
    <source>
        <dbReference type="ARBA" id="ARBA00022723"/>
    </source>
</evidence>
<dbReference type="InterPro" id="IPR001765">
    <property type="entry name" value="Carbonic_anhydrase"/>
</dbReference>
<evidence type="ECO:0000256" key="3">
    <source>
        <dbReference type="ARBA" id="ARBA00022833"/>
    </source>
</evidence>
<protein>
    <recommendedName>
        <fullName evidence="5">Carbonic anhydrase</fullName>
        <ecNumber evidence="5">4.2.1.1</ecNumber>
    </recommendedName>
    <alternativeName>
        <fullName evidence="5">Carbonate dehydratase</fullName>
    </alternativeName>
</protein>
<gene>
    <name evidence="6" type="ORF">ACO22_06894</name>
</gene>
<dbReference type="CDD" id="cd03379">
    <property type="entry name" value="beta_CA_cladeD"/>
    <property type="match status" value="1"/>
</dbReference>
<dbReference type="GO" id="GO:0008270">
    <property type="term" value="F:zinc ion binding"/>
    <property type="evidence" value="ECO:0007669"/>
    <property type="project" value="UniProtKB-UniRule"/>
</dbReference>
<evidence type="ECO:0000313" key="6">
    <source>
        <dbReference type="EMBL" id="ODH13796.1"/>
    </source>
</evidence>
<name>A0A1D2J665_PARBR</name>
<comment type="function">
    <text evidence="5">Reversible hydration of carbon dioxide.</text>
</comment>
<feature type="binding site" evidence="4">
    <location>
        <position position="90"/>
    </location>
    <ligand>
        <name>Zn(2+)</name>
        <dbReference type="ChEBI" id="CHEBI:29105"/>
    </ligand>
</feature>
<comment type="caution">
    <text evidence="6">The sequence shown here is derived from an EMBL/GenBank/DDBJ whole genome shotgun (WGS) entry which is preliminary data.</text>
</comment>
<dbReference type="EC" id="4.2.1.1" evidence="5"/>
<proteinExistence type="inferred from homology"/>
<evidence type="ECO:0000313" key="7">
    <source>
        <dbReference type="Proteomes" id="UP000242814"/>
    </source>
</evidence>
<organism evidence="6 7">
    <name type="scientific">Paracoccidioides brasiliensis</name>
    <dbReference type="NCBI Taxonomy" id="121759"/>
    <lineage>
        <taxon>Eukaryota</taxon>
        <taxon>Fungi</taxon>
        <taxon>Dikarya</taxon>
        <taxon>Ascomycota</taxon>
        <taxon>Pezizomycotina</taxon>
        <taxon>Eurotiomycetes</taxon>
        <taxon>Eurotiomycetidae</taxon>
        <taxon>Onygenales</taxon>
        <taxon>Ajellomycetaceae</taxon>
        <taxon>Paracoccidioides</taxon>
    </lineage>
</organism>
<dbReference type="VEuPathDB" id="FungiDB:PADG_00315"/>
<evidence type="ECO:0000256" key="4">
    <source>
        <dbReference type="PIRSR" id="PIRSR601765-1"/>
    </source>
</evidence>
<comment type="cofactor">
    <cofactor evidence="4">
        <name>Zn(2+)</name>
        <dbReference type="ChEBI" id="CHEBI:29105"/>
    </cofactor>
    <text evidence="4">Binds 1 zinc ion per subunit.</text>
</comment>
<dbReference type="EMBL" id="LZYO01000420">
    <property type="protein sequence ID" value="ODH13796.1"/>
    <property type="molecule type" value="Genomic_DNA"/>
</dbReference>
<keyword evidence="3 4" id="KW-0862">Zinc</keyword>
<dbReference type="SUPFAM" id="SSF53056">
    <property type="entry name" value="beta-carbonic anhydrase, cab"/>
    <property type="match status" value="1"/>
</dbReference>
<sequence length="185" mass="20313">MATQIQQKLQDRNAGYANTFNQSHLAIPPVEKYLVLTCMDARIDPSSAFGISLGDAHVIRNAGASARDGLRSIVISQQLLGTREILLIKHTGCGMLTFTNEQAHALVEKKLVESHRQNGTGAVGGGCRVLEALKRDIPDFQPFPLLEEAVREDVRWLSEQVLVTPGIPISGWVYEIETGKVRKVV</sequence>
<keyword evidence="2 4" id="KW-0479">Metal-binding</keyword>
<dbReference type="AlphaFoldDB" id="A0A1D2J665"/>
<dbReference type="PANTHER" id="PTHR43175:SF3">
    <property type="entry name" value="CARBON DISULFIDE HYDROLASE"/>
    <property type="match status" value="1"/>
</dbReference>
<evidence type="ECO:0000256" key="5">
    <source>
        <dbReference type="RuleBase" id="RU003956"/>
    </source>
</evidence>
<accession>A0A1D2J665</accession>
<feature type="binding site" evidence="4">
    <location>
        <position position="93"/>
    </location>
    <ligand>
        <name>Zn(2+)</name>
        <dbReference type="ChEBI" id="CHEBI:29105"/>
    </ligand>
</feature>
<dbReference type="SMART" id="SM00947">
    <property type="entry name" value="Pro_CA"/>
    <property type="match status" value="1"/>
</dbReference>
<comment type="similarity">
    <text evidence="1 5">Belongs to the beta-class carbonic anhydrase family.</text>
</comment>
<dbReference type="InterPro" id="IPR036874">
    <property type="entry name" value="Carbonic_anhydrase_sf"/>
</dbReference>
<dbReference type="Pfam" id="PF00484">
    <property type="entry name" value="Pro_CA"/>
    <property type="match status" value="1"/>
</dbReference>